<dbReference type="PROSITE" id="PS51371">
    <property type="entry name" value="CBS"/>
    <property type="match status" value="1"/>
</dbReference>
<organism evidence="3 4">
    <name type="scientific">Streptomyces zaomyceticus</name>
    <dbReference type="NCBI Taxonomy" id="68286"/>
    <lineage>
        <taxon>Bacteria</taxon>
        <taxon>Bacillati</taxon>
        <taxon>Actinomycetota</taxon>
        <taxon>Actinomycetes</taxon>
        <taxon>Kitasatosporales</taxon>
        <taxon>Streptomycetaceae</taxon>
        <taxon>Streptomyces</taxon>
    </lineage>
</organism>
<protein>
    <submittedName>
        <fullName evidence="3">CBS domain-containing protein</fullName>
    </submittedName>
</protein>
<proteinExistence type="predicted"/>
<dbReference type="Proteomes" id="UP001622594">
    <property type="component" value="Chromosome"/>
</dbReference>
<feature type="domain" description="CBS" evidence="2">
    <location>
        <begin position="13"/>
        <end position="70"/>
    </location>
</feature>
<name>A0ABZ1LPR0_9ACTN</name>
<evidence type="ECO:0000313" key="3">
    <source>
        <dbReference type="EMBL" id="WTR75094.1"/>
    </source>
</evidence>
<dbReference type="InterPro" id="IPR000644">
    <property type="entry name" value="CBS_dom"/>
</dbReference>
<dbReference type="InterPro" id="IPR046342">
    <property type="entry name" value="CBS_dom_sf"/>
</dbReference>
<evidence type="ECO:0000313" key="4">
    <source>
        <dbReference type="Proteomes" id="UP001622594"/>
    </source>
</evidence>
<sequence>MAEQVTPHFTRNTTSCPVPELATGTTVSEAVEQLRRRRSALAAVRDEQETLTGMVSLDDLLVPLMGPHTA</sequence>
<keyword evidence="4" id="KW-1185">Reference proteome</keyword>
<gene>
    <name evidence="3" type="ORF">OG814_40470</name>
</gene>
<keyword evidence="1" id="KW-0129">CBS domain</keyword>
<dbReference type="EMBL" id="CP108188">
    <property type="protein sequence ID" value="WTR75094.1"/>
    <property type="molecule type" value="Genomic_DNA"/>
</dbReference>
<accession>A0ABZ1LPR0</accession>
<dbReference type="SUPFAM" id="SSF54631">
    <property type="entry name" value="CBS-domain pair"/>
    <property type="match status" value="1"/>
</dbReference>
<dbReference type="Gene3D" id="3.10.580.10">
    <property type="entry name" value="CBS-domain"/>
    <property type="match status" value="1"/>
</dbReference>
<dbReference type="Pfam" id="PF00571">
    <property type="entry name" value="CBS"/>
    <property type="match status" value="1"/>
</dbReference>
<reference evidence="3 4" key="1">
    <citation type="submission" date="2022-10" db="EMBL/GenBank/DDBJ databases">
        <title>The complete genomes of actinobacterial strains from the NBC collection.</title>
        <authorList>
            <person name="Joergensen T.S."/>
            <person name="Alvarez Arevalo M."/>
            <person name="Sterndorff E.B."/>
            <person name="Faurdal D."/>
            <person name="Vuksanovic O."/>
            <person name="Mourched A.-S."/>
            <person name="Charusanti P."/>
            <person name="Shaw S."/>
            <person name="Blin K."/>
            <person name="Weber T."/>
        </authorList>
    </citation>
    <scope>NUCLEOTIDE SEQUENCE [LARGE SCALE GENOMIC DNA]</scope>
    <source>
        <strain evidence="3 4">NBC_00123</strain>
    </source>
</reference>
<evidence type="ECO:0000256" key="1">
    <source>
        <dbReference type="PROSITE-ProRule" id="PRU00703"/>
    </source>
</evidence>
<evidence type="ECO:0000259" key="2">
    <source>
        <dbReference type="PROSITE" id="PS51371"/>
    </source>
</evidence>